<dbReference type="SUPFAM" id="SSF52490">
    <property type="entry name" value="Tubulin nucleotide-binding domain-like"/>
    <property type="match status" value="1"/>
</dbReference>
<dbReference type="Gene3D" id="3.40.50.1440">
    <property type="entry name" value="Tubulin/FtsZ, GTPase domain"/>
    <property type="match status" value="1"/>
</dbReference>
<dbReference type="GeneID" id="107222936"/>
<dbReference type="InterPro" id="IPR029209">
    <property type="entry name" value="DML1/Misato_tubulin"/>
</dbReference>
<organism evidence="7">
    <name type="scientific">Neodiprion lecontei</name>
    <name type="common">Redheaded pine sawfly</name>
    <dbReference type="NCBI Taxonomy" id="441921"/>
    <lineage>
        <taxon>Eukaryota</taxon>
        <taxon>Metazoa</taxon>
        <taxon>Ecdysozoa</taxon>
        <taxon>Arthropoda</taxon>
        <taxon>Hexapoda</taxon>
        <taxon>Insecta</taxon>
        <taxon>Pterygota</taxon>
        <taxon>Neoptera</taxon>
        <taxon>Endopterygota</taxon>
        <taxon>Hymenoptera</taxon>
        <taxon>Tenthredinoidea</taxon>
        <taxon>Diprionidae</taxon>
        <taxon>Diprioninae</taxon>
        <taxon>Neodiprion</taxon>
    </lineage>
</organism>
<keyword evidence="6" id="KW-1185">Reference proteome</keyword>
<gene>
    <name evidence="7" type="primary">LOC107222936</name>
</gene>
<evidence type="ECO:0000256" key="3">
    <source>
        <dbReference type="ARBA" id="ARBA00023128"/>
    </source>
</evidence>
<evidence type="ECO:0000313" key="6">
    <source>
        <dbReference type="Proteomes" id="UP000829291"/>
    </source>
</evidence>
<protein>
    <submittedName>
        <fullName evidence="7">Protein misato isoform X1</fullName>
    </submittedName>
</protein>
<dbReference type="InterPro" id="IPR036525">
    <property type="entry name" value="Tubulin/FtsZ_GTPase_sf"/>
</dbReference>
<dbReference type="RefSeq" id="XP_015517968.2">
    <property type="nucleotide sequence ID" value="XM_015662482.2"/>
</dbReference>
<dbReference type="PANTHER" id="PTHR13391">
    <property type="entry name" value="MITOCHONDRIAL DISTRIBUTION REGULATOR MISATO"/>
    <property type="match status" value="1"/>
</dbReference>
<dbReference type="InterPro" id="IPR019605">
    <property type="entry name" value="Misato_II_tubulin-like"/>
</dbReference>
<dbReference type="CDD" id="cd06060">
    <property type="entry name" value="misato"/>
    <property type="match status" value="1"/>
</dbReference>
<reference evidence="7" key="1">
    <citation type="submission" date="2025-08" db="UniProtKB">
        <authorList>
            <consortium name="RefSeq"/>
        </authorList>
    </citation>
    <scope>IDENTIFICATION</scope>
    <source>
        <tissue evidence="7">Thorax and Abdomen</tissue>
    </source>
</reference>
<dbReference type="PANTHER" id="PTHR13391:SF0">
    <property type="entry name" value="PROTEIN MISATO HOMOLOG 1"/>
    <property type="match status" value="1"/>
</dbReference>
<sequence length="540" mass="61145">MPTREVLTLQFGHYSNFIGTHWWNIQESSFSYEPKQPSEINHDVLYREGETPRKETTFTPRLLLVDLKGSVGHLTEQGNLYKAVEKSLPLHSDLWDSENIQVTTEPVVNKAPFIQNLEKGPADGEDAVVNFEDDVTVWADYLVPRFHPRTVNIVREYEHQSLDQPFNVFHYGHHLWKTEQFQEEFSNKIRAYAEECDFMQGFQVILDSTNGFSGLGSSCIQHLQDEYGKSILAFPVIDGKNFNKSLNDLFKVLNTALCYQSIGEHCSLFSPLCVGQNGWPQAGACRQFNHLTYNSELDYHTSSLLATALDTISLRYRQKEFSTSALSDLCADLNKLGRRAAATSLSLPFPMTAGQDLIDVLDDHEGPLWTSLTPSCDISMDKSMQSLVLRGIHHERLKRPPHEAKLQQRKAAYSCSSVHEMMTLYLACSCHATATHLTNLKAPLTIKEPYPNIFNNNIHQNGDFSPWPVGEEVKSVPVLAGLHSGPSLSHMFDSLHSQASRIKSISKLRGFKDSGLEQDELIECLDQLLTYKEAYEDHYE</sequence>
<dbReference type="Pfam" id="PF10644">
    <property type="entry name" value="Misat_Tub_SegII"/>
    <property type="match status" value="1"/>
</dbReference>
<name>A0A6J0BV93_NEOLC</name>
<dbReference type="AlphaFoldDB" id="A0A6J0BV93"/>
<dbReference type="GO" id="GO:0005739">
    <property type="term" value="C:mitochondrion"/>
    <property type="evidence" value="ECO:0007669"/>
    <property type="project" value="UniProtKB-SubCell"/>
</dbReference>
<feature type="domain" description="DML1/Misato tubulin" evidence="5">
    <location>
        <begin position="133"/>
        <end position="316"/>
    </location>
</feature>
<evidence type="ECO:0000256" key="2">
    <source>
        <dbReference type="ARBA" id="ARBA00008507"/>
    </source>
</evidence>
<dbReference type="Proteomes" id="UP000829291">
    <property type="component" value="Chromosome 7"/>
</dbReference>
<dbReference type="InterPro" id="IPR049942">
    <property type="entry name" value="DML1/Misato"/>
</dbReference>
<dbReference type="GO" id="GO:0007005">
    <property type="term" value="P:mitochondrion organization"/>
    <property type="evidence" value="ECO:0007669"/>
    <property type="project" value="InterPro"/>
</dbReference>
<feature type="domain" description="Misato Segment II tubulin-like" evidence="4">
    <location>
        <begin position="4"/>
        <end position="119"/>
    </location>
</feature>
<dbReference type="KEGG" id="nlo:107222936"/>
<proteinExistence type="inferred from homology"/>
<dbReference type="Pfam" id="PF14881">
    <property type="entry name" value="Tubulin_3"/>
    <property type="match status" value="1"/>
</dbReference>
<keyword evidence="3" id="KW-0496">Mitochondrion</keyword>
<comment type="subcellular location">
    <subcellularLocation>
        <location evidence="1">Mitochondrion</location>
    </subcellularLocation>
</comment>
<evidence type="ECO:0000259" key="4">
    <source>
        <dbReference type="Pfam" id="PF10644"/>
    </source>
</evidence>
<dbReference type="OrthoDB" id="271881at2759"/>
<evidence type="ECO:0000256" key="1">
    <source>
        <dbReference type="ARBA" id="ARBA00004173"/>
    </source>
</evidence>
<comment type="similarity">
    <text evidence="2">Belongs to the misato family.</text>
</comment>
<evidence type="ECO:0000313" key="7">
    <source>
        <dbReference type="RefSeq" id="XP_015517968.2"/>
    </source>
</evidence>
<accession>A0A6J0BV93</accession>
<evidence type="ECO:0000259" key="5">
    <source>
        <dbReference type="Pfam" id="PF14881"/>
    </source>
</evidence>